<gene>
    <name evidence="1" type="ORF">MBCUT_01830</name>
</gene>
<dbReference type="AlphaFoldDB" id="A0A166FBQ5"/>
<dbReference type="PATRIC" id="fig|47311.3.peg.200"/>
<dbReference type="Proteomes" id="UP000077275">
    <property type="component" value="Unassembled WGS sequence"/>
</dbReference>
<sequence length="130" mass="15036">MFEEDNDDRIYNLLISKGLDANNEYPQFVEKLYSKNDFLWKESVTGSYLNMSEKFFNKIDVVIILAGLYEKNKEDIDSIVETALKYKKPIILVRPHGLEEVPENLEKVANSLVGWNVNCIVDTLKSVINF</sequence>
<reference evidence="1 2" key="1">
    <citation type="submission" date="2016-04" db="EMBL/GenBank/DDBJ databases">
        <title>Genome sequence of Methanobrevibacter cuticularis DSM 11139.</title>
        <authorList>
            <person name="Poehlein A."/>
            <person name="Seedorf H."/>
            <person name="Daniel R."/>
        </authorList>
    </citation>
    <scope>NUCLEOTIDE SEQUENCE [LARGE SCALE GENOMIC DNA]</scope>
    <source>
        <strain evidence="1 2">DSM 11139</strain>
    </source>
</reference>
<name>A0A166FBQ5_9EURY</name>
<dbReference type="EMBL" id="LWMW01000033">
    <property type="protein sequence ID" value="KZX17508.1"/>
    <property type="molecule type" value="Genomic_DNA"/>
</dbReference>
<dbReference type="OrthoDB" id="335259at2157"/>
<accession>A0A166FBQ5</accession>
<dbReference type="InterPro" id="IPR036490">
    <property type="entry name" value="ThsB_TIR-like_sf"/>
</dbReference>
<evidence type="ECO:0000313" key="2">
    <source>
        <dbReference type="Proteomes" id="UP000077275"/>
    </source>
</evidence>
<proteinExistence type="predicted"/>
<evidence type="ECO:0008006" key="3">
    <source>
        <dbReference type="Google" id="ProtNLM"/>
    </source>
</evidence>
<dbReference type="RefSeq" id="WP_067257601.1">
    <property type="nucleotide sequence ID" value="NZ_LWMW01000033.1"/>
</dbReference>
<comment type="caution">
    <text evidence="1">The sequence shown here is derived from an EMBL/GenBank/DDBJ whole genome shotgun (WGS) entry which is preliminary data.</text>
</comment>
<dbReference type="SUPFAM" id="SSF52206">
    <property type="entry name" value="Hypothetical protein MTH538"/>
    <property type="match status" value="1"/>
</dbReference>
<dbReference type="Gene3D" id="3.40.50.9200">
    <property type="entry name" value="Hypothetical protein MTH538"/>
    <property type="match status" value="1"/>
</dbReference>
<keyword evidence="2" id="KW-1185">Reference proteome</keyword>
<evidence type="ECO:0000313" key="1">
    <source>
        <dbReference type="EMBL" id="KZX17508.1"/>
    </source>
</evidence>
<organism evidence="1 2">
    <name type="scientific">Methanobrevibacter cuticularis</name>
    <dbReference type="NCBI Taxonomy" id="47311"/>
    <lineage>
        <taxon>Archaea</taxon>
        <taxon>Methanobacteriati</taxon>
        <taxon>Methanobacteriota</taxon>
        <taxon>Methanomada group</taxon>
        <taxon>Methanobacteria</taxon>
        <taxon>Methanobacteriales</taxon>
        <taxon>Methanobacteriaceae</taxon>
        <taxon>Methanobrevibacter</taxon>
    </lineage>
</organism>
<protein>
    <recommendedName>
        <fullName evidence="3">Thoeris protein ThsB TIR-like domain-containing protein</fullName>
    </recommendedName>
</protein>